<evidence type="ECO:0000313" key="2">
    <source>
        <dbReference type="Proteomes" id="UP000828251"/>
    </source>
</evidence>
<dbReference type="Proteomes" id="UP000828251">
    <property type="component" value="Unassembled WGS sequence"/>
</dbReference>
<dbReference type="OrthoDB" id="10547595at2759"/>
<comment type="caution">
    <text evidence="1">The sequence shown here is derived from an EMBL/GenBank/DDBJ whole genome shotgun (WGS) entry which is preliminary data.</text>
</comment>
<evidence type="ECO:0000313" key="1">
    <source>
        <dbReference type="EMBL" id="KAH1038419.1"/>
    </source>
</evidence>
<gene>
    <name evidence="1" type="ORF">J1N35_040162</name>
</gene>
<reference evidence="1 2" key="1">
    <citation type="journal article" date="2021" name="Plant Biotechnol. J.">
        <title>Multi-omics assisted identification of the key and species-specific regulatory components of drought-tolerant mechanisms in Gossypium stocksii.</title>
        <authorList>
            <person name="Yu D."/>
            <person name="Ke L."/>
            <person name="Zhang D."/>
            <person name="Wu Y."/>
            <person name="Sun Y."/>
            <person name="Mei J."/>
            <person name="Sun J."/>
            <person name="Sun Y."/>
        </authorList>
    </citation>
    <scope>NUCLEOTIDE SEQUENCE [LARGE SCALE GENOMIC DNA]</scope>
    <source>
        <strain evidence="2">cv. E1</strain>
        <tissue evidence="1">Leaf</tissue>
    </source>
</reference>
<organism evidence="1 2">
    <name type="scientific">Gossypium stocksii</name>
    <dbReference type="NCBI Taxonomy" id="47602"/>
    <lineage>
        <taxon>Eukaryota</taxon>
        <taxon>Viridiplantae</taxon>
        <taxon>Streptophyta</taxon>
        <taxon>Embryophyta</taxon>
        <taxon>Tracheophyta</taxon>
        <taxon>Spermatophyta</taxon>
        <taxon>Magnoliopsida</taxon>
        <taxon>eudicotyledons</taxon>
        <taxon>Gunneridae</taxon>
        <taxon>Pentapetalae</taxon>
        <taxon>rosids</taxon>
        <taxon>malvids</taxon>
        <taxon>Malvales</taxon>
        <taxon>Malvaceae</taxon>
        <taxon>Malvoideae</taxon>
        <taxon>Gossypium</taxon>
    </lineage>
</organism>
<protein>
    <submittedName>
        <fullName evidence="1">Uncharacterized protein</fullName>
    </submittedName>
</protein>
<proteinExistence type="predicted"/>
<dbReference type="AlphaFoldDB" id="A0A9D3UD15"/>
<dbReference type="EMBL" id="JAIQCV010000012">
    <property type="protein sequence ID" value="KAH1038419.1"/>
    <property type="molecule type" value="Genomic_DNA"/>
</dbReference>
<keyword evidence="2" id="KW-1185">Reference proteome</keyword>
<name>A0A9D3UD15_9ROSI</name>
<sequence length="125" mass="14187">MHVSSAEAARFLSISTVAIEYYCFLAIAFEPELENPKNLSVLEKMMTGTLQRMANSFDGSHQKIKCKASHERTTMRVRKPCLQSELTDLARKAKPMTQLVIQGHRSSLQGSRELIERGRVLRRPP</sequence>
<accession>A0A9D3UD15</accession>